<keyword evidence="2" id="KW-1185">Reference proteome</keyword>
<evidence type="ECO:0000313" key="2">
    <source>
        <dbReference type="Proteomes" id="UP000824533"/>
    </source>
</evidence>
<gene>
    <name evidence="1" type="ORF">K1T71_001565</name>
</gene>
<dbReference type="EMBL" id="CM034389">
    <property type="protein sequence ID" value="KAJ0182196.1"/>
    <property type="molecule type" value="Genomic_DNA"/>
</dbReference>
<sequence length="247" mass="25256">MDAPDSKSAPGLSGAPCKRGHVKAKDGWQMAEIGETRRKKVPPKLSARRSKSVAGPRPRCQADAVITATTEAPESLGRAASVVDLTIDAPEARNNVMGPPAAPVTHRAPSGRAARNSAARPDIDREVLLAANSAVCLAVSAASTIVEYAYMAPSTSARASPVHGDGAYVQHEDIPPSGSVPDSLENALDGAIRAFNCSRPNSPACSLVYTAAGSAAAENGCPTTTVSNSAWASPMPTTSVCDISGTL</sequence>
<name>A0ACC1DEE9_9NEOP</name>
<comment type="caution">
    <text evidence="1">The sequence shown here is derived from an EMBL/GenBank/DDBJ whole genome shotgun (WGS) entry which is preliminary data.</text>
</comment>
<organism evidence="1 2">
    <name type="scientific">Dendrolimus kikuchii</name>
    <dbReference type="NCBI Taxonomy" id="765133"/>
    <lineage>
        <taxon>Eukaryota</taxon>
        <taxon>Metazoa</taxon>
        <taxon>Ecdysozoa</taxon>
        <taxon>Arthropoda</taxon>
        <taxon>Hexapoda</taxon>
        <taxon>Insecta</taxon>
        <taxon>Pterygota</taxon>
        <taxon>Neoptera</taxon>
        <taxon>Endopterygota</taxon>
        <taxon>Lepidoptera</taxon>
        <taxon>Glossata</taxon>
        <taxon>Ditrysia</taxon>
        <taxon>Bombycoidea</taxon>
        <taxon>Lasiocampidae</taxon>
        <taxon>Dendrolimus</taxon>
    </lineage>
</organism>
<accession>A0ACC1DEE9</accession>
<proteinExistence type="predicted"/>
<dbReference type="Proteomes" id="UP000824533">
    <property type="component" value="Linkage Group LG03"/>
</dbReference>
<evidence type="ECO:0000313" key="1">
    <source>
        <dbReference type="EMBL" id="KAJ0182196.1"/>
    </source>
</evidence>
<reference evidence="1 2" key="1">
    <citation type="journal article" date="2021" name="Front. Genet.">
        <title>Chromosome-Level Genome Assembly Reveals Significant Gene Expansion in the Toll and IMD Signaling Pathways of Dendrolimus kikuchii.</title>
        <authorList>
            <person name="Zhou J."/>
            <person name="Wu P."/>
            <person name="Xiong Z."/>
            <person name="Liu N."/>
            <person name="Zhao N."/>
            <person name="Ji M."/>
            <person name="Qiu Y."/>
            <person name="Yang B."/>
        </authorList>
    </citation>
    <scope>NUCLEOTIDE SEQUENCE [LARGE SCALE GENOMIC DNA]</scope>
    <source>
        <strain evidence="1">Ann1</strain>
    </source>
</reference>
<protein>
    <submittedName>
        <fullName evidence="1">Uncharacterized protein</fullName>
    </submittedName>
</protein>